<proteinExistence type="predicted"/>
<evidence type="ECO:0000313" key="3">
    <source>
        <dbReference type="Proteomes" id="UP000824540"/>
    </source>
</evidence>
<protein>
    <submittedName>
        <fullName evidence="2">Uncharacterized protein</fullName>
    </submittedName>
</protein>
<feature type="region of interest" description="Disordered" evidence="1">
    <location>
        <begin position="39"/>
        <end position="88"/>
    </location>
</feature>
<gene>
    <name evidence="2" type="ORF">JZ751_014547</name>
</gene>
<dbReference type="EMBL" id="JAFBMS010000237">
    <property type="protein sequence ID" value="KAG9332449.1"/>
    <property type="molecule type" value="Genomic_DNA"/>
</dbReference>
<evidence type="ECO:0000313" key="2">
    <source>
        <dbReference type="EMBL" id="KAG9332449.1"/>
    </source>
</evidence>
<dbReference type="Proteomes" id="UP000824540">
    <property type="component" value="Unassembled WGS sequence"/>
</dbReference>
<feature type="compositionally biased region" description="Basic and acidic residues" evidence="1">
    <location>
        <begin position="68"/>
        <end position="80"/>
    </location>
</feature>
<accession>A0A8T2MVR0</accession>
<keyword evidence="3" id="KW-1185">Reference proteome</keyword>
<organism evidence="2 3">
    <name type="scientific">Albula glossodonta</name>
    <name type="common">roundjaw bonefish</name>
    <dbReference type="NCBI Taxonomy" id="121402"/>
    <lineage>
        <taxon>Eukaryota</taxon>
        <taxon>Metazoa</taxon>
        <taxon>Chordata</taxon>
        <taxon>Craniata</taxon>
        <taxon>Vertebrata</taxon>
        <taxon>Euteleostomi</taxon>
        <taxon>Actinopterygii</taxon>
        <taxon>Neopterygii</taxon>
        <taxon>Teleostei</taxon>
        <taxon>Albuliformes</taxon>
        <taxon>Albulidae</taxon>
        <taxon>Albula</taxon>
    </lineage>
</organism>
<comment type="caution">
    <text evidence="2">The sequence shown here is derived from an EMBL/GenBank/DDBJ whole genome shotgun (WGS) entry which is preliminary data.</text>
</comment>
<sequence>MSGTQETALPSWHSPRSGIPLVHCALQFRHRGHYCLQGTSPSLDPPTHPPGLSAAAPCTQTPSICRVTRAEEGRRDEQQRGSKGALAT</sequence>
<reference evidence="2" key="1">
    <citation type="thesis" date="2021" institute="BYU ScholarsArchive" country="Provo, UT, USA">
        <title>Applications of and Algorithms for Genome Assembly and Genomic Analyses with an Emphasis on Marine Teleosts.</title>
        <authorList>
            <person name="Pickett B.D."/>
        </authorList>
    </citation>
    <scope>NUCLEOTIDE SEQUENCE</scope>
    <source>
        <strain evidence="2">HI-2016</strain>
    </source>
</reference>
<feature type="non-terminal residue" evidence="2">
    <location>
        <position position="1"/>
    </location>
</feature>
<evidence type="ECO:0000256" key="1">
    <source>
        <dbReference type="SAM" id="MobiDB-lite"/>
    </source>
</evidence>
<name>A0A8T2MVR0_9TELE</name>
<dbReference type="AlphaFoldDB" id="A0A8T2MVR0"/>